<keyword evidence="1" id="KW-0732">Signal</keyword>
<evidence type="ECO:0000313" key="2">
    <source>
        <dbReference type="EMBL" id="QLY30850.1"/>
    </source>
</evidence>
<dbReference type="Gene3D" id="3.40.50.1820">
    <property type="entry name" value="alpha/beta hydrolase"/>
    <property type="match status" value="1"/>
</dbReference>
<sequence length="317" mass="32925">MLLRRIKTLLLAGLSGALAVTVAVPGTAAADGLPVVYGMGPFVNAILTATAPYDPPGGNDWTCRPGPERPLPVVLVTGLSGNGENSWQTISPLLKNEGYCVFALTYGTYPGDSGWWAGVGGRTPIMDSSAELARYVDQVLAVTGAPKVKLLTWSAGAVVGAAYIQFLGGDRTVDAQVSLAPMWKGTQVAQSTTNSANSLGIYNSVYAAMNPPCGACVDVLTGSAFIDRLTASGVYSDEVRYYSVLTEVDGQVVPFTNGWVDAPNATNVVLQHGCPQNLTGHLMLSSDPRSVNLAVQGLDPDQPRSIPCAPNSGPAGI</sequence>
<feature type="chain" id="PRO_5039534204" evidence="1">
    <location>
        <begin position="20"/>
        <end position="317"/>
    </location>
</feature>
<accession>A0A7D6VJE1</accession>
<gene>
    <name evidence="2" type="ORF">H0264_00010</name>
</gene>
<dbReference type="InterPro" id="IPR002918">
    <property type="entry name" value="Lipase_EstA/Esterase_EstB"/>
</dbReference>
<dbReference type="RefSeq" id="WP_181582048.1">
    <property type="nucleotide sequence ID" value="NZ_CP059399.1"/>
</dbReference>
<dbReference type="KEGG" id="nhu:H0264_00010"/>
<name>A0A7D6VJE1_9NOCA</name>
<reference evidence="2 3" key="1">
    <citation type="submission" date="2020-07" db="EMBL/GenBank/DDBJ databases">
        <authorList>
            <person name="Zhuang K."/>
            <person name="Ran Y."/>
        </authorList>
    </citation>
    <scope>NUCLEOTIDE SEQUENCE [LARGE SCALE GENOMIC DNA]</scope>
    <source>
        <strain evidence="2 3">WCH-YHL-001</strain>
    </source>
</reference>
<protein>
    <submittedName>
        <fullName evidence="2">Lipase</fullName>
    </submittedName>
</protein>
<evidence type="ECO:0000256" key="1">
    <source>
        <dbReference type="SAM" id="SignalP"/>
    </source>
</evidence>
<dbReference type="Pfam" id="PF01674">
    <property type="entry name" value="Lipase_2"/>
    <property type="match status" value="1"/>
</dbReference>
<dbReference type="SUPFAM" id="SSF53474">
    <property type="entry name" value="alpha/beta-Hydrolases"/>
    <property type="match status" value="1"/>
</dbReference>
<feature type="signal peptide" evidence="1">
    <location>
        <begin position="1"/>
        <end position="19"/>
    </location>
</feature>
<proteinExistence type="predicted"/>
<dbReference type="GO" id="GO:0016042">
    <property type="term" value="P:lipid catabolic process"/>
    <property type="evidence" value="ECO:0007669"/>
    <property type="project" value="InterPro"/>
</dbReference>
<dbReference type="InterPro" id="IPR029058">
    <property type="entry name" value="AB_hydrolase_fold"/>
</dbReference>
<dbReference type="GO" id="GO:0016787">
    <property type="term" value="F:hydrolase activity"/>
    <property type="evidence" value="ECO:0007669"/>
    <property type="project" value="InterPro"/>
</dbReference>
<dbReference type="Proteomes" id="UP000515512">
    <property type="component" value="Chromosome"/>
</dbReference>
<organism evidence="2 3">
    <name type="scientific">Nocardia huaxiensis</name>
    <dbReference type="NCBI Taxonomy" id="2755382"/>
    <lineage>
        <taxon>Bacteria</taxon>
        <taxon>Bacillati</taxon>
        <taxon>Actinomycetota</taxon>
        <taxon>Actinomycetes</taxon>
        <taxon>Mycobacteriales</taxon>
        <taxon>Nocardiaceae</taxon>
        <taxon>Nocardia</taxon>
    </lineage>
</organism>
<keyword evidence="3" id="KW-1185">Reference proteome</keyword>
<dbReference type="EMBL" id="CP059399">
    <property type="protein sequence ID" value="QLY30850.1"/>
    <property type="molecule type" value="Genomic_DNA"/>
</dbReference>
<evidence type="ECO:0000313" key="3">
    <source>
        <dbReference type="Proteomes" id="UP000515512"/>
    </source>
</evidence>
<dbReference type="AlphaFoldDB" id="A0A7D6VJE1"/>